<dbReference type="PANTHER" id="PTHR13237:SF9">
    <property type="entry name" value="NEUROGUIDIN"/>
    <property type="match status" value="1"/>
</dbReference>
<dbReference type="AlphaFoldDB" id="A0A9D4TGM6"/>
<feature type="region of interest" description="Disordered" evidence="2">
    <location>
        <begin position="607"/>
        <end position="696"/>
    </location>
</feature>
<gene>
    <name evidence="4" type="ORF">D9Q98_008381</name>
</gene>
<feature type="compositionally biased region" description="Acidic residues" evidence="2">
    <location>
        <begin position="94"/>
        <end position="106"/>
    </location>
</feature>
<sequence>MAKPKSVRKGRKAASPLPDEMHMPEDIHARSKLALDINDDLLSDDDSLDEDEVLGLSEDSEEDSELDSSDEDTKYGQLSKQAKMLEARLRIQQGEEEEGGEEEEEEAGGRKGRLWGASKRSYYGADLADLEGSEEEEDMADEEEEAVRLQREAAAALRPEDFGQLESDSEEEGGSSEEEEDSDEEGAALGAAAAAAAGGEVAVERVAKDLSGLSAEQRLAAVQQDAPELLQLIAELREGLTEVRSRVGPLLKEVREGDLATAEGVSYLEAKHLLLLHYCTSISFYLLLKAEGRPVHAHPVINRLVEIRSYLEKLRPIDKKLQYQIEKLLKAAAAIQAGGGGGEAAAAADGGEAAAALAGGGDDPLRYGPRPDALVAKQSGFAAGDAAAGGFGGSGEGGAAAGAYRPPRMNPVSMELDERGGELSARERRQLLQAQRRASRSGLVQELAAEVAGAPEELRAAAPGLDTAAALRERQRLAAREDVEEELMIRVPLSKEERKRLKGHRREGLSGKGLLDDFADDVADIIGAGGEGGDGRGGEGGSAIDAVFRRHQASQRFGADLEAQAQAAARKGPRSGDADLPTREPLYERRARMDSVRARQQIAMEEEEAAFQELGGGGKGGVKRRQPEEDAVYQQAKEAAASKKAKRKEAHTFPETLPPVEDPAALGARGITRDIEKNRGLTPHRRKDIKNPRKKNRMKFDAATVRRKGQVQEVRAAGGAYGGEATGIKSRLTKSVKL</sequence>
<accession>A0A9D4TGM6</accession>
<feature type="region of interest" description="Disordered" evidence="2">
    <location>
        <begin position="89"/>
        <end position="193"/>
    </location>
</feature>
<feature type="compositionally biased region" description="Basic residues" evidence="2">
    <location>
        <begin position="682"/>
        <end position="696"/>
    </location>
</feature>
<feature type="compositionally biased region" description="Acidic residues" evidence="2">
    <location>
        <begin position="41"/>
        <end position="70"/>
    </location>
</feature>
<feature type="compositionally biased region" description="Basic residues" evidence="2">
    <location>
        <begin position="1"/>
        <end position="12"/>
    </location>
</feature>
<dbReference type="EMBL" id="SIDB01000012">
    <property type="protein sequence ID" value="KAI3425000.1"/>
    <property type="molecule type" value="Genomic_DNA"/>
</dbReference>
<dbReference type="PANTHER" id="PTHR13237">
    <property type="entry name" value="SOMETHING ABOUT SILENCING PROTEIN 10-RELATED"/>
    <property type="match status" value="1"/>
</dbReference>
<dbReference type="GO" id="GO:0000462">
    <property type="term" value="P:maturation of SSU-rRNA from tricistronic rRNA transcript (SSU-rRNA, 5.8S rRNA, LSU-rRNA)"/>
    <property type="evidence" value="ECO:0007669"/>
    <property type="project" value="TreeGrafter"/>
</dbReference>
<dbReference type="OrthoDB" id="203440at2759"/>
<evidence type="ECO:0000313" key="5">
    <source>
        <dbReference type="Proteomes" id="UP001055712"/>
    </source>
</evidence>
<evidence type="ECO:0000256" key="2">
    <source>
        <dbReference type="SAM" id="MobiDB-lite"/>
    </source>
</evidence>
<dbReference type="InterPro" id="IPR018972">
    <property type="entry name" value="Sas10_C_dom"/>
</dbReference>
<reference evidence="4" key="2">
    <citation type="submission" date="2020-11" db="EMBL/GenBank/DDBJ databases">
        <authorList>
            <person name="Cecchin M."/>
            <person name="Marcolungo L."/>
            <person name="Rossato M."/>
            <person name="Girolomoni L."/>
            <person name="Cosentino E."/>
            <person name="Cuine S."/>
            <person name="Li-Beisson Y."/>
            <person name="Delledonne M."/>
            <person name="Ballottari M."/>
        </authorList>
    </citation>
    <scope>NUCLEOTIDE SEQUENCE</scope>
    <source>
        <strain evidence="4">211/11P</strain>
        <tissue evidence="4">Whole cell</tissue>
    </source>
</reference>
<dbReference type="Pfam" id="PF09368">
    <property type="entry name" value="Sas10"/>
    <property type="match status" value="1"/>
</dbReference>
<dbReference type="Pfam" id="PF04000">
    <property type="entry name" value="Sas10_Utp3"/>
    <property type="match status" value="1"/>
</dbReference>
<evidence type="ECO:0000313" key="4">
    <source>
        <dbReference type="EMBL" id="KAI3425000.1"/>
    </source>
</evidence>
<feature type="domain" description="Sas10 C-terminal" evidence="3">
    <location>
        <begin position="667"/>
        <end position="738"/>
    </location>
</feature>
<feature type="region of interest" description="Disordered" evidence="2">
    <location>
        <begin position="1"/>
        <end position="25"/>
    </location>
</feature>
<proteinExistence type="predicted"/>
<dbReference type="InterPro" id="IPR007146">
    <property type="entry name" value="Sas10/Utp3/C1D"/>
</dbReference>
<name>A0A9D4TGM6_CHLVU</name>
<dbReference type="GO" id="GO:0032040">
    <property type="term" value="C:small-subunit processome"/>
    <property type="evidence" value="ECO:0007669"/>
    <property type="project" value="TreeGrafter"/>
</dbReference>
<protein>
    <recommendedName>
        <fullName evidence="3">Sas10 C-terminal domain-containing protein</fullName>
    </recommendedName>
</protein>
<evidence type="ECO:0000256" key="1">
    <source>
        <dbReference type="ARBA" id="ARBA00022553"/>
    </source>
</evidence>
<feature type="region of interest" description="Disordered" evidence="2">
    <location>
        <begin position="41"/>
        <end position="77"/>
    </location>
</feature>
<comment type="caution">
    <text evidence="4">The sequence shown here is derived from an EMBL/GenBank/DDBJ whole genome shotgun (WGS) entry which is preliminary data.</text>
</comment>
<feature type="compositionally biased region" description="Basic and acidic residues" evidence="2">
    <location>
        <begin position="574"/>
        <end position="593"/>
    </location>
</feature>
<feature type="compositionally biased region" description="Acidic residues" evidence="2">
    <location>
        <begin position="167"/>
        <end position="186"/>
    </location>
</feature>
<feature type="compositionally biased region" description="Acidic residues" evidence="2">
    <location>
        <begin position="128"/>
        <end position="145"/>
    </location>
</feature>
<reference evidence="4" key="1">
    <citation type="journal article" date="2019" name="Plant J.">
        <title>Chlorella vulgaris genome assembly and annotation reveals the molecular basis for metabolic acclimation to high light conditions.</title>
        <authorList>
            <person name="Cecchin M."/>
            <person name="Marcolungo L."/>
            <person name="Rossato M."/>
            <person name="Girolomoni L."/>
            <person name="Cosentino E."/>
            <person name="Cuine S."/>
            <person name="Li-Beisson Y."/>
            <person name="Delledonne M."/>
            <person name="Ballottari M."/>
        </authorList>
    </citation>
    <scope>NUCLEOTIDE SEQUENCE</scope>
    <source>
        <strain evidence="4">211/11P</strain>
    </source>
</reference>
<feature type="region of interest" description="Disordered" evidence="2">
    <location>
        <begin position="562"/>
        <end position="593"/>
    </location>
</feature>
<dbReference type="Proteomes" id="UP001055712">
    <property type="component" value="Unassembled WGS sequence"/>
</dbReference>
<evidence type="ECO:0000259" key="3">
    <source>
        <dbReference type="Pfam" id="PF09368"/>
    </source>
</evidence>
<organism evidence="4 5">
    <name type="scientific">Chlorella vulgaris</name>
    <name type="common">Green alga</name>
    <dbReference type="NCBI Taxonomy" id="3077"/>
    <lineage>
        <taxon>Eukaryota</taxon>
        <taxon>Viridiplantae</taxon>
        <taxon>Chlorophyta</taxon>
        <taxon>core chlorophytes</taxon>
        <taxon>Trebouxiophyceae</taxon>
        <taxon>Chlorellales</taxon>
        <taxon>Chlorellaceae</taxon>
        <taxon>Chlorella clade</taxon>
        <taxon>Chlorella</taxon>
    </lineage>
</organism>
<keyword evidence="1" id="KW-0597">Phosphoprotein</keyword>
<keyword evidence="5" id="KW-1185">Reference proteome</keyword>